<feature type="transmembrane region" description="Helical" evidence="2">
    <location>
        <begin position="31"/>
        <end position="54"/>
    </location>
</feature>
<sequence>MTQMSAYATGPLESPARGLVNVVRRLIDHRLLLSVVALALTFVLGLIYLVFGVFQVNPTAQAMTVRVNLALSGGLLPNQDVTLRGVPIGQVKAVELSDEGVVAVATIDADTRIPTAGEVRVAGLSPAGEQYLDFRPTADTGPYLTDGSEVPADQTSTPVPLANLLGDLDGMLAQIDPKKVETITRELGVGPEGPDKLESIITGGTFLISTLDSVLPQTVSLLSSSKVVLGTLSEMSPGLQRTSQNLSGTLDGVASMDGGFRTFIDQTPATLAAMDTMIADNSPTMVQLLGNLTTVAQMTYLRVPALQEFFFPQYRDGSTLDAIASIMRDGGIWASVNIYPRKSCNYDLPRRPGWLADFSEPYLYTYCEDDDPANLVRGAANAPRPPGDTSAGPPPGVDPLAQASPTPIGPESIPLPYAGPVLPGQP</sequence>
<proteinExistence type="predicted"/>
<dbReference type="InterPro" id="IPR052336">
    <property type="entry name" value="MlaD_Phospholipid_Transporter"/>
</dbReference>
<reference evidence="4 5" key="1">
    <citation type="submission" date="2018-06" db="EMBL/GenBank/DDBJ databases">
        <title>Genomic Encyclopedia of Type Strains, Phase IV (KMG-IV): sequencing the most valuable type-strain genomes for metagenomic binning, comparative biology and taxonomic classification.</title>
        <authorList>
            <person name="Goeker M."/>
        </authorList>
    </citation>
    <scope>NUCLEOTIDE SEQUENCE [LARGE SCALE GENOMIC DNA]</scope>
    <source>
        <strain evidence="4 5">DSM 45521</strain>
    </source>
</reference>
<dbReference type="OrthoDB" id="3606263at2"/>
<keyword evidence="2" id="KW-0472">Membrane</keyword>
<keyword evidence="2" id="KW-0812">Transmembrane</keyword>
<evidence type="ECO:0000259" key="3">
    <source>
        <dbReference type="Pfam" id="PF02470"/>
    </source>
</evidence>
<keyword evidence="2" id="KW-1133">Transmembrane helix</keyword>
<evidence type="ECO:0000256" key="2">
    <source>
        <dbReference type="SAM" id="Phobius"/>
    </source>
</evidence>
<evidence type="ECO:0000313" key="5">
    <source>
        <dbReference type="Proteomes" id="UP000247591"/>
    </source>
</evidence>
<dbReference type="PANTHER" id="PTHR33371">
    <property type="entry name" value="INTERMEMBRANE PHOSPHOLIPID TRANSPORT SYSTEM BINDING PROTEIN MLAD-RELATED"/>
    <property type="match status" value="1"/>
</dbReference>
<dbReference type="InterPro" id="IPR003399">
    <property type="entry name" value="Mce/MlaD"/>
</dbReference>
<keyword evidence="5" id="KW-1185">Reference proteome</keyword>
<evidence type="ECO:0000313" key="4">
    <source>
        <dbReference type="EMBL" id="PYE16287.1"/>
    </source>
</evidence>
<protein>
    <submittedName>
        <fullName evidence="4">Virulence factor Mce-like protein</fullName>
    </submittedName>
</protein>
<feature type="region of interest" description="Disordered" evidence="1">
    <location>
        <begin position="376"/>
        <end position="426"/>
    </location>
</feature>
<dbReference type="EMBL" id="QJSP01000008">
    <property type="protein sequence ID" value="PYE16287.1"/>
    <property type="molecule type" value="Genomic_DNA"/>
</dbReference>
<evidence type="ECO:0000256" key="1">
    <source>
        <dbReference type="SAM" id="MobiDB-lite"/>
    </source>
</evidence>
<name>A0A318RGX6_WILLI</name>
<feature type="domain" description="Mce/MlaD" evidence="3">
    <location>
        <begin position="64"/>
        <end position="136"/>
    </location>
</feature>
<dbReference type="Proteomes" id="UP000247591">
    <property type="component" value="Unassembled WGS sequence"/>
</dbReference>
<comment type="caution">
    <text evidence="4">The sequence shown here is derived from an EMBL/GenBank/DDBJ whole genome shotgun (WGS) entry which is preliminary data.</text>
</comment>
<dbReference type="RefSeq" id="WP_110470173.1">
    <property type="nucleotide sequence ID" value="NZ_QJSP01000008.1"/>
</dbReference>
<dbReference type="Pfam" id="PF02470">
    <property type="entry name" value="MlaD"/>
    <property type="match status" value="1"/>
</dbReference>
<accession>A0A318RGX6</accession>
<dbReference type="AlphaFoldDB" id="A0A318RGX6"/>
<dbReference type="PANTHER" id="PTHR33371:SF16">
    <property type="entry name" value="MCE-FAMILY PROTEIN MCE3F"/>
    <property type="match status" value="1"/>
</dbReference>
<dbReference type="GO" id="GO:0005576">
    <property type="term" value="C:extracellular region"/>
    <property type="evidence" value="ECO:0007669"/>
    <property type="project" value="TreeGrafter"/>
</dbReference>
<gene>
    <name evidence="4" type="ORF">DFR67_10838</name>
</gene>
<organism evidence="4 5">
    <name type="scientific">Williamsia limnetica</name>
    <dbReference type="NCBI Taxonomy" id="882452"/>
    <lineage>
        <taxon>Bacteria</taxon>
        <taxon>Bacillati</taxon>
        <taxon>Actinomycetota</taxon>
        <taxon>Actinomycetes</taxon>
        <taxon>Mycobacteriales</taxon>
        <taxon>Nocardiaceae</taxon>
        <taxon>Williamsia</taxon>
    </lineage>
</organism>